<evidence type="ECO:0000256" key="7">
    <source>
        <dbReference type="RuleBase" id="RU363032"/>
    </source>
</evidence>
<feature type="transmembrane region" description="Helical" evidence="7">
    <location>
        <begin position="72"/>
        <end position="98"/>
    </location>
</feature>
<feature type="transmembrane region" description="Helical" evidence="7">
    <location>
        <begin position="264"/>
        <end position="286"/>
    </location>
</feature>
<reference evidence="9 10" key="1">
    <citation type="journal article" date="2015" name="Genome Announc.">
        <title>Draft Genome Sequence of the Thermophile Thermus filiformis ATCC 43280, Producer of Carotenoid-(Di)glucoside-Branched Fatty Acid (Di)esters and Source of Hyperthermostable Enzymes of Biotechnological Interest.</title>
        <authorList>
            <person name="Mandelli F."/>
            <person name="Oliveira Ramires B."/>
            <person name="Couger M.B."/>
            <person name="Paixao D.A."/>
            <person name="Camilo C.M."/>
            <person name="Polikarpov I."/>
            <person name="Prade R."/>
            <person name="Riano-Pachon D.M."/>
            <person name="Squina F.M."/>
        </authorList>
    </citation>
    <scope>NUCLEOTIDE SEQUENCE [LARGE SCALE GENOMIC DNA]</scope>
    <source>
        <strain evidence="9 10">ATCC 43280</strain>
    </source>
</reference>
<keyword evidence="3" id="KW-1003">Cell membrane</keyword>
<dbReference type="PANTHER" id="PTHR43227:SF8">
    <property type="entry name" value="DIACETYLCHITOBIOSE UPTAKE SYSTEM PERMEASE PROTEIN DASB"/>
    <property type="match status" value="1"/>
</dbReference>
<dbReference type="PATRIC" id="fig|276.5.peg.683"/>
<dbReference type="OrthoDB" id="9761387at2"/>
<dbReference type="GO" id="GO:0005886">
    <property type="term" value="C:plasma membrane"/>
    <property type="evidence" value="ECO:0007669"/>
    <property type="project" value="UniProtKB-SubCell"/>
</dbReference>
<gene>
    <name evidence="9" type="ORF">THFILI_01115</name>
</gene>
<protein>
    <submittedName>
        <fullName evidence="9">Sugar ABC transporter permease</fullName>
    </submittedName>
</protein>
<dbReference type="Gene3D" id="1.10.3720.10">
    <property type="entry name" value="MetI-like"/>
    <property type="match status" value="1"/>
</dbReference>
<comment type="caution">
    <text evidence="9">The sequence shown here is derived from an EMBL/GenBank/DDBJ whole genome shotgun (WGS) entry which is preliminary data.</text>
</comment>
<evidence type="ECO:0000256" key="1">
    <source>
        <dbReference type="ARBA" id="ARBA00004651"/>
    </source>
</evidence>
<organism evidence="9 10">
    <name type="scientific">Thermus filiformis</name>
    <dbReference type="NCBI Taxonomy" id="276"/>
    <lineage>
        <taxon>Bacteria</taxon>
        <taxon>Thermotogati</taxon>
        <taxon>Deinococcota</taxon>
        <taxon>Deinococci</taxon>
        <taxon>Thermales</taxon>
        <taxon>Thermaceae</taxon>
        <taxon>Thermus</taxon>
    </lineage>
</organism>
<feature type="transmembrane region" description="Helical" evidence="7">
    <location>
        <begin position="110"/>
        <end position="131"/>
    </location>
</feature>
<keyword evidence="2 7" id="KW-0813">Transport</keyword>
<dbReference type="CDD" id="cd06261">
    <property type="entry name" value="TM_PBP2"/>
    <property type="match status" value="1"/>
</dbReference>
<keyword evidence="4 7" id="KW-0812">Transmembrane</keyword>
<feature type="transmembrane region" description="Helical" evidence="7">
    <location>
        <begin position="158"/>
        <end position="183"/>
    </location>
</feature>
<dbReference type="GO" id="GO:0055085">
    <property type="term" value="P:transmembrane transport"/>
    <property type="evidence" value="ECO:0007669"/>
    <property type="project" value="InterPro"/>
</dbReference>
<keyword evidence="10" id="KW-1185">Reference proteome</keyword>
<dbReference type="InterPro" id="IPR035906">
    <property type="entry name" value="MetI-like_sf"/>
</dbReference>
<evidence type="ECO:0000256" key="6">
    <source>
        <dbReference type="ARBA" id="ARBA00023136"/>
    </source>
</evidence>
<feature type="domain" description="ABC transmembrane type-1" evidence="8">
    <location>
        <begin position="73"/>
        <end position="285"/>
    </location>
</feature>
<dbReference type="Proteomes" id="UP000030364">
    <property type="component" value="Unassembled WGS sequence"/>
</dbReference>
<dbReference type="PANTHER" id="PTHR43227">
    <property type="entry name" value="BLL4140 PROTEIN"/>
    <property type="match status" value="1"/>
</dbReference>
<dbReference type="InterPro" id="IPR050809">
    <property type="entry name" value="UgpAE/MalFG_permease"/>
</dbReference>
<dbReference type="RefSeq" id="WP_038062380.1">
    <property type="nucleotide sequence ID" value="NZ_JPSL02000034.1"/>
</dbReference>
<evidence type="ECO:0000313" key="9">
    <source>
        <dbReference type="EMBL" id="KGQ22506.1"/>
    </source>
</evidence>
<evidence type="ECO:0000256" key="5">
    <source>
        <dbReference type="ARBA" id="ARBA00022989"/>
    </source>
</evidence>
<dbReference type="PROSITE" id="PS50928">
    <property type="entry name" value="ABC_TM1"/>
    <property type="match status" value="1"/>
</dbReference>
<dbReference type="STRING" id="276.THFILI_01115"/>
<proteinExistence type="inferred from homology"/>
<comment type="similarity">
    <text evidence="7">Belongs to the binding-protein-dependent transport system permease family.</text>
</comment>
<dbReference type="AlphaFoldDB" id="A0A0A2WQQ6"/>
<dbReference type="Pfam" id="PF00528">
    <property type="entry name" value="BPD_transp_1"/>
    <property type="match status" value="1"/>
</dbReference>
<dbReference type="InterPro" id="IPR000515">
    <property type="entry name" value="MetI-like"/>
</dbReference>
<name>A0A0A2WQQ6_THEFI</name>
<evidence type="ECO:0000256" key="3">
    <source>
        <dbReference type="ARBA" id="ARBA00022475"/>
    </source>
</evidence>
<keyword evidence="5 7" id="KW-1133">Transmembrane helix</keyword>
<dbReference type="EMBL" id="JPSL02000034">
    <property type="protein sequence ID" value="KGQ22506.1"/>
    <property type="molecule type" value="Genomic_DNA"/>
</dbReference>
<evidence type="ECO:0000256" key="2">
    <source>
        <dbReference type="ARBA" id="ARBA00022448"/>
    </source>
</evidence>
<evidence type="ECO:0000256" key="4">
    <source>
        <dbReference type="ARBA" id="ARBA00022692"/>
    </source>
</evidence>
<feature type="transmembrane region" description="Helical" evidence="7">
    <location>
        <begin position="204"/>
        <end position="223"/>
    </location>
</feature>
<sequence>MGRPRRDLSERALGFWLLLPAFLLLGLVAVYPILHLIYTSFLDLHLAYGTRGEWAGFANYHRLLEDARFWNALRVTLLLALVTVPGAALLGLILALLANLPFTVKWPIRLGLLLPWAMPLVFAGLIFRWFFESDYGVVNDWLRRLGFSPLYWLTNPKLAFWAISASVIWKTASFMALVLLAGLQTIPREYYEAAQVDGAGPWQTFWRITLPLLLPSLLVALVFRTLTALQTFDIPYAMTGGGPGIATETLAMYIRTQSVENLDFGYGSALAVFLFLLCMGVTMVYLRFITRQEGE</sequence>
<evidence type="ECO:0000259" key="8">
    <source>
        <dbReference type="PROSITE" id="PS50928"/>
    </source>
</evidence>
<evidence type="ECO:0000313" key="10">
    <source>
        <dbReference type="Proteomes" id="UP000030364"/>
    </source>
</evidence>
<dbReference type="SUPFAM" id="SSF161098">
    <property type="entry name" value="MetI-like"/>
    <property type="match status" value="1"/>
</dbReference>
<feature type="transmembrane region" description="Helical" evidence="7">
    <location>
        <begin position="12"/>
        <end position="34"/>
    </location>
</feature>
<keyword evidence="6 7" id="KW-0472">Membrane</keyword>
<accession>A0A0A2WQQ6</accession>
<comment type="subcellular location">
    <subcellularLocation>
        <location evidence="1 7">Cell membrane</location>
        <topology evidence="1 7">Multi-pass membrane protein</topology>
    </subcellularLocation>
</comment>